<keyword evidence="1" id="KW-0175">Coiled coil</keyword>
<dbReference type="EMBL" id="JBFOLJ010000007">
    <property type="protein sequence ID" value="KAL2520349.1"/>
    <property type="molecule type" value="Genomic_DNA"/>
</dbReference>
<dbReference type="SUPFAM" id="SSF48371">
    <property type="entry name" value="ARM repeat"/>
    <property type="match status" value="1"/>
</dbReference>
<dbReference type="Gene3D" id="1.25.10.10">
    <property type="entry name" value="Leucine-rich Repeat Variant"/>
    <property type="match status" value="1"/>
</dbReference>
<evidence type="ECO:0000313" key="3">
    <source>
        <dbReference type="Proteomes" id="UP001604277"/>
    </source>
</evidence>
<gene>
    <name evidence="2" type="ORF">Fot_24272</name>
</gene>
<protein>
    <submittedName>
        <fullName evidence="2">Uncharacterized protein</fullName>
    </submittedName>
</protein>
<name>A0ABD1U5Q9_9LAMI</name>
<keyword evidence="3" id="KW-1185">Reference proteome</keyword>
<dbReference type="Proteomes" id="UP001604277">
    <property type="component" value="Unassembled WGS sequence"/>
</dbReference>
<evidence type="ECO:0000313" key="2">
    <source>
        <dbReference type="EMBL" id="KAL2520349.1"/>
    </source>
</evidence>
<dbReference type="InterPro" id="IPR011989">
    <property type="entry name" value="ARM-like"/>
</dbReference>
<evidence type="ECO:0000256" key="1">
    <source>
        <dbReference type="SAM" id="Coils"/>
    </source>
</evidence>
<proteinExistence type="predicted"/>
<reference evidence="3" key="1">
    <citation type="submission" date="2024-07" db="EMBL/GenBank/DDBJ databases">
        <title>Two chromosome-level genome assemblies of Korean endemic species Abeliophyllum distichum and Forsythia ovata (Oleaceae).</title>
        <authorList>
            <person name="Jang H."/>
        </authorList>
    </citation>
    <scope>NUCLEOTIDE SEQUENCE [LARGE SCALE GENOMIC DNA]</scope>
</reference>
<feature type="coiled-coil region" evidence="1">
    <location>
        <begin position="194"/>
        <end position="251"/>
    </location>
</feature>
<sequence>MALMEITATAEEDADLRRSAFKPNSPASKAVVDQLLRIIEKEDMELLVPCIKAIGNLARTFRATETRIISPLVRLLDEREVEVSKEACVALKKFACTENYLHMDHSKAIISAGGAKHLVQLTYFGEQIVQRCALILLCYICLHVPDSEELAQAEVLIVLEWAFKHTSLIQDENVEKLLPEAKGKLELYQSRSSRDRILEEVEKCKKRLEACKKNPVGDRLRPDVRRLMSKLEALKKSFEELKRKLQGELGEEKGKLDIFHVQLGYLSRPTKVVGRGPGSQGGRVKRALEKVGSIRECSIFLGV</sequence>
<dbReference type="InterPro" id="IPR016024">
    <property type="entry name" value="ARM-type_fold"/>
</dbReference>
<accession>A0ABD1U5Q9</accession>
<organism evidence="2 3">
    <name type="scientific">Forsythia ovata</name>
    <dbReference type="NCBI Taxonomy" id="205694"/>
    <lineage>
        <taxon>Eukaryota</taxon>
        <taxon>Viridiplantae</taxon>
        <taxon>Streptophyta</taxon>
        <taxon>Embryophyta</taxon>
        <taxon>Tracheophyta</taxon>
        <taxon>Spermatophyta</taxon>
        <taxon>Magnoliopsida</taxon>
        <taxon>eudicotyledons</taxon>
        <taxon>Gunneridae</taxon>
        <taxon>Pentapetalae</taxon>
        <taxon>asterids</taxon>
        <taxon>lamiids</taxon>
        <taxon>Lamiales</taxon>
        <taxon>Oleaceae</taxon>
        <taxon>Forsythieae</taxon>
        <taxon>Forsythia</taxon>
    </lineage>
</organism>
<dbReference type="AlphaFoldDB" id="A0ABD1U5Q9"/>
<dbReference type="PANTHER" id="PTHR46168">
    <property type="entry name" value="ARMADILLO REPEAT ONLY 4"/>
    <property type="match status" value="1"/>
</dbReference>
<dbReference type="PANTHER" id="PTHR46168:SF9">
    <property type="entry name" value="ARMADILLO REPEAT ONLY 2"/>
    <property type="match status" value="1"/>
</dbReference>
<comment type="caution">
    <text evidence="2">The sequence shown here is derived from an EMBL/GenBank/DDBJ whole genome shotgun (WGS) entry which is preliminary data.</text>
</comment>